<organism evidence="2 4">
    <name type="scientific">Thalassobellus suaedae</name>
    <dbReference type="NCBI Taxonomy" id="3074124"/>
    <lineage>
        <taxon>Bacteria</taxon>
        <taxon>Pseudomonadati</taxon>
        <taxon>Bacteroidota</taxon>
        <taxon>Flavobacteriia</taxon>
        <taxon>Flavobacteriales</taxon>
        <taxon>Flavobacteriaceae</taxon>
        <taxon>Thalassobellus</taxon>
    </lineage>
</organism>
<proteinExistence type="predicted"/>
<dbReference type="Proteomes" id="UP001303407">
    <property type="component" value="Chromosome"/>
</dbReference>
<evidence type="ECO:0008006" key="5">
    <source>
        <dbReference type="Google" id="ProtNLM"/>
    </source>
</evidence>
<dbReference type="EMBL" id="CP134536">
    <property type="protein sequence ID" value="WNH11433.1"/>
    <property type="molecule type" value="Genomic_DNA"/>
</dbReference>
<evidence type="ECO:0000313" key="3">
    <source>
        <dbReference type="Proteomes" id="UP001302806"/>
    </source>
</evidence>
<dbReference type="Proteomes" id="UP001302806">
    <property type="component" value="Chromosome"/>
</dbReference>
<sequence>MKTIKYIFLISLVVMFTQCSPDNEGEFGDTVNRSEQIMGTWVIESASQIDLDAEKKSFPDFATKINITNAIAGMPFSDFTLQIENGTLTTSIGNSPMRYVISEGSGSWSWITSEAINLVNTELGINASSGIETQINGDNVIFYIRTFSGISGDAPKLSLNYERFDSDNNPVTRYEYILAKQ</sequence>
<keyword evidence="4" id="KW-1185">Reference proteome</keyword>
<protein>
    <recommendedName>
        <fullName evidence="5">DUF5004 domain-containing protein</fullName>
    </recommendedName>
</protein>
<evidence type="ECO:0000313" key="1">
    <source>
        <dbReference type="EMBL" id="WNH09409.1"/>
    </source>
</evidence>
<gene>
    <name evidence="2" type="ORF">RHP49_11015</name>
    <name evidence="1" type="ORF">RHP51_01315</name>
</gene>
<reference evidence="3 4" key="1">
    <citation type="submission" date="2023-09" db="EMBL/GenBank/DDBJ databases">
        <title>Thalassobella suaedae gen. nov., sp. nov., a marine bacterium of the family Flavobacteriaceae isolated from a halophyte Suaeda japonica.</title>
        <authorList>
            <person name="Lee S.Y."/>
            <person name="Hwang C.Y."/>
        </authorList>
    </citation>
    <scope>NUCLEOTIDE SEQUENCE [LARGE SCALE GENOMIC DNA]</scope>
    <source>
        <strain evidence="2 4">HL-DH10</strain>
        <strain evidence="1 3">HL-DH14</strain>
    </source>
</reference>
<accession>A0ABY9Y031</accession>
<evidence type="ECO:0000313" key="4">
    <source>
        <dbReference type="Proteomes" id="UP001303407"/>
    </source>
</evidence>
<dbReference type="RefSeq" id="WP_415861412.1">
    <property type="nucleotide sequence ID" value="NZ_CP134536.1"/>
</dbReference>
<name>A0ABY9Y031_9FLAO</name>
<evidence type="ECO:0000313" key="2">
    <source>
        <dbReference type="EMBL" id="WNH11433.1"/>
    </source>
</evidence>
<dbReference type="EMBL" id="CP134537">
    <property type="protein sequence ID" value="WNH09409.1"/>
    <property type="molecule type" value="Genomic_DNA"/>
</dbReference>